<gene>
    <name evidence="4" type="ORF">CSOL1703_00000676</name>
</gene>
<dbReference type="InterPro" id="IPR035984">
    <property type="entry name" value="Acyl-CoA-binding_sf"/>
</dbReference>
<evidence type="ECO:0000256" key="2">
    <source>
        <dbReference type="ARBA" id="ARBA00023121"/>
    </source>
</evidence>
<dbReference type="InterPro" id="IPR000582">
    <property type="entry name" value="Acyl-CoA-binding_protein"/>
</dbReference>
<dbReference type="InterPro" id="IPR014352">
    <property type="entry name" value="FERM/acyl-CoA-bd_prot_sf"/>
</dbReference>
<accession>A0A9P0EGZ9</accession>
<dbReference type="PANTHER" id="PTHR23310">
    <property type="entry name" value="ACYL-COA-BINDING PROTEIN, ACBP"/>
    <property type="match status" value="1"/>
</dbReference>
<dbReference type="PANTHER" id="PTHR23310:SF62">
    <property type="entry name" value="ACYL-COA BINDING PROTEIN 1, ISOFORM A"/>
    <property type="match status" value="1"/>
</dbReference>
<dbReference type="PROSITE" id="PS51228">
    <property type="entry name" value="ACB_2"/>
    <property type="match status" value="1"/>
</dbReference>
<dbReference type="Pfam" id="PF00887">
    <property type="entry name" value="ACBP"/>
    <property type="match status" value="1"/>
</dbReference>
<protein>
    <recommendedName>
        <fullName evidence="3">ACB domain-containing protein</fullName>
    </recommendedName>
</protein>
<comment type="caution">
    <text evidence="4">The sequence shown here is derived from an EMBL/GenBank/DDBJ whole genome shotgun (WGS) entry which is preliminary data.</text>
</comment>
<dbReference type="PRINTS" id="PR00689">
    <property type="entry name" value="ACOABINDINGP"/>
</dbReference>
<keyword evidence="2" id="KW-0446">Lipid-binding</keyword>
<dbReference type="SUPFAM" id="SSF47027">
    <property type="entry name" value="Acyl-CoA binding protein"/>
    <property type="match status" value="1"/>
</dbReference>
<dbReference type="GO" id="GO:0006631">
    <property type="term" value="P:fatty acid metabolic process"/>
    <property type="evidence" value="ECO:0007669"/>
    <property type="project" value="TreeGrafter"/>
</dbReference>
<name>A0A9P0EGZ9_9HYPO</name>
<dbReference type="GO" id="GO:0000062">
    <property type="term" value="F:fatty-acyl-CoA binding"/>
    <property type="evidence" value="ECO:0007669"/>
    <property type="project" value="InterPro"/>
</dbReference>
<evidence type="ECO:0000313" key="5">
    <source>
        <dbReference type="Proteomes" id="UP000775872"/>
    </source>
</evidence>
<organism evidence="4 5">
    <name type="scientific">Clonostachys solani</name>
    <dbReference type="NCBI Taxonomy" id="160281"/>
    <lineage>
        <taxon>Eukaryota</taxon>
        <taxon>Fungi</taxon>
        <taxon>Dikarya</taxon>
        <taxon>Ascomycota</taxon>
        <taxon>Pezizomycotina</taxon>
        <taxon>Sordariomycetes</taxon>
        <taxon>Hypocreomycetidae</taxon>
        <taxon>Hypocreales</taxon>
        <taxon>Bionectriaceae</taxon>
        <taxon>Clonostachys</taxon>
    </lineage>
</organism>
<dbReference type="Proteomes" id="UP000775872">
    <property type="component" value="Unassembled WGS sequence"/>
</dbReference>
<evidence type="ECO:0000313" key="4">
    <source>
        <dbReference type="EMBL" id="CAH0048729.1"/>
    </source>
</evidence>
<dbReference type="Gene3D" id="1.20.80.10">
    <property type="match status" value="1"/>
</dbReference>
<reference evidence="4" key="1">
    <citation type="submission" date="2021-10" db="EMBL/GenBank/DDBJ databases">
        <authorList>
            <person name="Piombo E."/>
        </authorList>
    </citation>
    <scope>NUCLEOTIDE SEQUENCE</scope>
</reference>
<feature type="domain" description="ACB" evidence="3">
    <location>
        <begin position="5"/>
        <end position="107"/>
    </location>
</feature>
<proteinExistence type="inferred from homology"/>
<dbReference type="EMBL" id="CABFOC020000035">
    <property type="protein sequence ID" value="CAH0048729.1"/>
    <property type="molecule type" value="Genomic_DNA"/>
</dbReference>
<keyword evidence="5" id="KW-1185">Reference proteome</keyword>
<comment type="similarity">
    <text evidence="1">Belongs to the ACBP family.</text>
</comment>
<evidence type="ECO:0000259" key="3">
    <source>
        <dbReference type="PROSITE" id="PS51228"/>
    </source>
</evidence>
<dbReference type="AlphaFoldDB" id="A0A9P0EGZ9"/>
<dbReference type="OrthoDB" id="346910at2759"/>
<sequence length="119" mass="12918">MAVEQSAAFQTAVADSRKLTGKPSNDQLLELYALYKVGTGEDFAKSPEPGMFDLKASKYAHSIKLPISKGKAKRNAWKKHADEGLTPEKAQEQYVALVESLKESVGYDANKVPETVGSS</sequence>
<evidence type="ECO:0000256" key="1">
    <source>
        <dbReference type="ARBA" id="ARBA00005567"/>
    </source>
</evidence>